<dbReference type="Proteomes" id="UP000663090">
    <property type="component" value="Chromosome"/>
</dbReference>
<keyword evidence="2" id="KW-1185">Reference proteome</keyword>
<evidence type="ECO:0000313" key="2">
    <source>
        <dbReference type="Proteomes" id="UP000663090"/>
    </source>
</evidence>
<accession>A0ABX7NHS9</accession>
<dbReference type="EMBL" id="CP071091">
    <property type="protein sequence ID" value="QSQ18183.1"/>
    <property type="molecule type" value="Genomic_DNA"/>
</dbReference>
<proteinExistence type="predicted"/>
<organism evidence="1 2">
    <name type="scientific">Myxococcus landrumensis</name>
    <dbReference type="NCBI Taxonomy" id="2813577"/>
    <lineage>
        <taxon>Bacteria</taxon>
        <taxon>Pseudomonadati</taxon>
        <taxon>Myxococcota</taxon>
        <taxon>Myxococcia</taxon>
        <taxon>Myxococcales</taxon>
        <taxon>Cystobacterineae</taxon>
        <taxon>Myxococcaceae</taxon>
        <taxon>Myxococcus</taxon>
    </lineage>
</organism>
<sequence>MRAALGLVLASLLPGCSLLGYHKIPKAPYAPAEEAQKVVFPNSYEEGVHLDGPTMAALEVARNEFMPPGAKAISDNPKLADCLARRDVYDVTVIQSTENLYFVSFIPKLERCGLQDVVLMDAGAVYAIDGKGRVLSVL</sequence>
<evidence type="ECO:0000313" key="1">
    <source>
        <dbReference type="EMBL" id="QSQ18183.1"/>
    </source>
</evidence>
<evidence type="ECO:0008006" key="3">
    <source>
        <dbReference type="Google" id="ProtNLM"/>
    </source>
</evidence>
<name>A0ABX7NHS9_9BACT</name>
<reference evidence="1 2" key="1">
    <citation type="submission" date="2021-02" db="EMBL/GenBank/DDBJ databases">
        <title>De Novo genome assembly of isolated myxobacteria.</title>
        <authorList>
            <person name="Stevens D.C."/>
        </authorList>
    </citation>
    <scope>NUCLEOTIDE SEQUENCE [LARGE SCALE GENOMIC DNA]</scope>
    <source>
        <strain evidence="1 2">SCHIC003</strain>
    </source>
</reference>
<gene>
    <name evidence="1" type="ORF">JY572_08345</name>
</gene>
<protein>
    <recommendedName>
        <fullName evidence="3">Lipoprotein</fullName>
    </recommendedName>
</protein>